<proteinExistence type="predicted"/>
<feature type="chain" id="PRO_5015349361" evidence="1">
    <location>
        <begin position="20"/>
        <end position="80"/>
    </location>
</feature>
<dbReference type="AlphaFoldDB" id="A0A2R5F7N1"/>
<evidence type="ECO:0000313" key="3">
    <source>
        <dbReference type="Proteomes" id="UP000245081"/>
    </source>
</evidence>
<sequence length="80" mass="7973">MKKLLSLLALALISTSVFAAEPAAAGAKAGVTTEVAKPADLKPVKPEVVKVPAVKVKAKKVSAAKAESAGVPSAKAVQPK</sequence>
<dbReference type="EMBL" id="BDOQ01000007">
    <property type="protein sequence ID" value="GBG14250.1"/>
    <property type="molecule type" value="Genomic_DNA"/>
</dbReference>
<accession>A0A2R5F7N1</accession>
<protein>
    <submittedName>
        <fullName evidence="2">Uncharacterized protein</fullName>
    </submittedName>
</protein>
<organism evidence="2 3">
    <name type="scientific">Novimethylophilus kurashikiensis</name>
    <dbReference type="NCBI Taxonomy" id="1825523"/>
    <lineage>
        <taxon>Bacteria</taxon>
        <taxon>Pseudomonadati</taxon>
        <taxon>Pseudomonadota</taxon>
        <taxon>Betaproteobacteria</taxon>
        <taxon>Nitrosomonadales</taxon>
        <taxon>Methylophilaceae</taxon>
        <taxon>Novimethylophilus</taxon>
    </lineage>
</organism>
<dbReference type="Proteomes" id="UP000245081">
    <property type="component" value="Unassembled WGS sequence"/>
</dbReference>
<name>A0A2R5F7N1_9PROT</name>
<dbReference type="RefSeq" id="WP_109015456.1">
    <property type="nucleotide sequence ID" value="NZ_BDOQ01000007.1"/>
</dbReference>
<comment type="caution">
    <text evidence="2">The sequence shown here is derived from an EMBL/GenBank/DDBJ whole genome shotgun (WGS) entry which is preliminary data.</text>
</comment>
<gene>
    <name evidence="2" type="ORF">NMK_1815</name>
</gene>
<evidence type="ECO:0000313" key="2">
    <source>
        <dbReference type="EMBL" id="GBG14250.1"/>
    </source>
</evidence>
<feature type="signal peptide" evidence="1">
    <location>
        <begin position="1"/>
        <end position="19"/>
    </location>
</feature>
<keyword evidence="1" id="KW-0732">Signal</keyword>
<evidence type="ECO:0000256" key="1">
    <source>
        <dbReference type="SAM" id="SignalP"/>
    </source>
</evidence>
<keyword evidence="3" id="KW-1185">Reference proteome</keyword>
<reference evidence="2 3" key="1">
    <citation type="journal article" date="2018" name="Environ. Microbiol.">
        <title>Isolation and genomic characterization of Novimethylophilus kurashikiensis gen. nov. sp. nov., a new lanthanide-dependent methylotrophic species of Methylophilaceae.</title>
        <authorList>
            <person name="Lv H."/>
            <person name="Sahin N."/>
            <person name="Tani A."/>
        </authorList>
    </citation>
    <scope>NUCLEOTIDE SEQUENCE [LARGE SCALE GENOMIC DNA]</scope>
    <source>
        <strain evidence="2 3">La2-4</strain>
    </source>
</reference>